<keyword evidence="1" id="KW-0732">Signal</keyword>
<protein>
    <recommendedName>
        <fullName evidence="4">DUF2844 domain-containing protein</fullName>
    </recommendedName>
</protein>
<accession>A0A103RJ59</accession>
<evidence type="ECO:0000256" key="1">
    <source>
        <dbReference type="SAM" id="SignalP"/>
    </source>
</evidence>
<dbReference type="EMBL" id="LOXM01000108">
    <property type="protein sequence ID" value="KVG68759.1"/>
    <property type="molecule type" value="Genomic_DNA"/>
</dbReference>
<dbReference type="OrthoDB" id="7561239at2"/>
<dbReference type="RefSeq" id="WP_059750977.1">
    <property type="nucleotide sequence ID" value="NZ_LOXM01000108.1"/>
</dbReference>
<evidence type="ECO:0008006" key="4">
    <source>
        <dbReference type="Google" id="ProtNLM"/>
    </source>
</evidence>
<comment type="caution">
    <text evidence="2">The sequence shown here is derived from an EMBL/GenBank/DDBJ whole genome shotgun (WGS) entry which is preliminary data.</text>
</comment>
<dbReference type="AlphaFoldDB" id="A0A103RJ59"/>
<dbReference type="Pfam" id="PF11005">
    <property type="entry name" value="DUF2844"/>
    <property type="match status" value="1"/>
</dbReference>
<dbReference type="InterPro" id="IPR021267">
    <property type="entry name" value="DUF2844"/>
</dbReference>
<dbReference type="Proteomes" id="UP000064029">
    <property type="component" value="Unassembled WGS sequence"/>
</dbReference>
<gene>
    <name evidence="2" type="ORF">WJ33_23405</name>
</gene>
<evidence type="ECO:0000313" key="3">
    <source>
        <dbReference type="Proteomes" id="UP000064029"/>
    </source>
</evidence>
<feature type="signal peptide" evidence="1">
    <location>
        <begin position="1"/>
        <end position="27"/>
    </location>
</feature>
<sequence length="176" mass="18224">MQNNTCRTIALTLVASGAFLCLTPAFAVLGGRPMQPPPGSTSTVIDNSAARALASAASNASGAFAADARITMPYSIHETTLPDGPAVREYIDQTGSVFAIAWHGPSAPDLAMLLGDYFSQYLKGAAAQYKAVPSLSFVVVKQPGLVVSTGGRIGDFSGRAWIPQALPPGVTPHDLH</sequence>
<feature type="chain" id="PRO_5007117551" description="DUF2844 domain-containing protein" evidence="1">
    <location>
        <begin position="28"/>
        <end position="176"/>
    </location>
</feature>
<reference evidence="2 3" key="1">
    <citation type="submission" date="2015-11" db="EMBL/GenBank/DDBJ databases">
        <title>Expanding the genomic diversity of Burkholderia species for the development of highly accurate diagnostics.</title>
        <authorList>
            <person name="Sahl J."/>
            <person name="Keim P."/>
            <person name="Wagner D."/>
        </authorList>
    </citation>
    <scope>NUCLEOTIDE SEQUENCE [LARGE SCALE GENOMIC DNA]</scope>
    <source>
        <strain evidence="2 3">MSMB2036</strain>
    </source>
</reference>
<organism evidence="2 3">
    <name type="scientific">Burkholderia ubonensis</name>
    <dbReference type="NCBI Taxonomy" id="101571"/>
    <lineage>
        <taxon>Bacteria</taxon>
        <taxon>Pseudomonadati</taxon>
        <taxon>Pseudomonadota</taxon>
        <taxon>Betaproteobacteria</taxon>
        <taxon>Burkholderiales</taxon>
        <taxon>Burkholderiaceae</taxon>
        <taxon>Burkholderia</taxon>
        <taxon>Burkholderia cepacia complex</taxon>
    </lineage>
</organism>
<name>A0A103RJ59_9BURK</name>
<proteinExistence type="predicted"/>
<evidence type="ECO:0000313" key="2">
    <source>
        <dbReference type="EMBL" id="KVG68759.1"/>
    </source>
</evidence>